<protein>
    <submittedName>
        <fullName evidence="1">Uncharacterized protein</fullName>
    </submittedName>
</protein>
<evidence type="ECO:0000313" key="1">
    <source>
        <dbReference type="EMBL" id="EFC51231.1"/>
    </source>
</evidence>
<dbReference type="AlphaFoldDB" id="A0A9W5MYH0"/>
<evidence type="ECO:0000313" key="2">
    <source>
        <dbReference type="Proteomes" id="UP000004621"/>
    </source>
</evidence>
<name>A0A9W5MYH0_NEISU</name>
<dbReference type="EMBL" id="ACEO02000013">
    <property type="protein sequence ID" value="EFC51231.1"/>
    <property type="molecule type" value="Genomic_DNA"/>
</dbReference>
<dbReference type="Proteomes" id="UP000004621">
    <property type="component" value="Unassembled WGS sequence"/>
</dbReference>
<reference evidence="1 2" key="1">
    <citation type="submission" date="2010-01" db="EMBL/GenBank/DDBJ databases">
        <authorList>
            <person name="Weinstock G."/>
            <person name="Sodergren E."/>
            <person name="Clifton S."/>
            <person name="Fulton L."/>
            <person name="Fulton B."/>
            <person name="Courtney L."/>
            <person name="Fronick C."/>
            <person name="Harrison M."/>
            <person name="Strong C."/>
            <person name="Farmer C."/>
            <person name="Delahaunty K."/>
            <person name="Markovic C."/>
            <person name="Hall O."/>
            <person name="Minx P."/>
            <person name="Tomlinson C."/>
            <person name="Mitreva M."/>
            <person name="Nelson J."/>
            <person name="Hou S."/>
            <person name="Wollam A."/>
            <person name="Pepin K.H."/>
            <person name="Johnson M."/>
            <person name="Bhonagiri V."/>
            <person name="Nash W.E."/>
            <person name="Warren W."/>
            <person name="Chinwalla A."/>
            <person name="Mardis E.R."/>
            <person name="Wilson R.K."/>
        </authorList>
    </citation>
    <scope>NUCLEOTIDE SEQUENCE [LARGE SCALE GENOMIC DNA]</scope>
    <source>
        <strain evidence="1 2">NJ9703</strain>
    </source>
</reference>
<organism evidence="1 2">
    <name type="scientific">Neisseria subflava NJ9703</name>
    <dbReference type="NCBI Taxonomy" id="546268"/>
    <lineage>
        <taxon>Bacteria</taxon>
        <taxon>Pseudomonadati</taxon>
        <taxon>Pseudomonadota</taxon>
        <taxon>Betaproteobacteria</taxon>
        <taxon>Neisseriales</taxon>
        <taxon>Neisseriaceae</taxon>
        <taxon>Neisseria</taxon>
    </lineage>
</organism>
<gene>
    <name evidence="1" type="ORF">NEISUBOT_05403</name>
</gene>
<proteinExistence type="predicted"/>
<sequence length="46" mass="5810">MFHFPHKIPLFLLQNCTLNEIYFKIQYFMNLYFLQQKYSISQNQYL</sequence>
<comment type="caution">
    <text evidence="1">The sequence shown here is derived from an EMBL/GenBank/DDBJ whole genome shotgun (WGS) entry which is preliminary data.</text>
</comment>
<accession>A0A9W5MYH0</accession>